<dbReference type="PANTHER" id="PTHR38588:SF1">
    <property type="entry name" value="BLL0334 PROTEIN"/>
    <property type="match status" value="1"/>
</dbReference>
<protein>
    <recommendedName>
        <fullName evidence="3">Carbon monoxide dehydrogenase</fullName>
    </recommendedName>
</protein>
<evidence type="ECO:0000313" key="1">
    <source>
        <dbReference type="EMBL" id="AUW94212.1"/>
    </source>
</evidence>
<dbReference type="Gene3D" id="3.30.530.20">
    <property type="match status" value="1"/>
</dbReference>
<dbReference type="InterPro" id="IPR023393">
    <property type="entry name" value="START-like_dom_sf"/>
</dbReference>
<dbReference type="SUPFAM" id="SSF55961">
    <property type="entry name" value="Bet v1-like"/>
    <property type="match status" value="1"/>
</dbReference>
<reference evidence="1 2" key="1">
    <citation type="journal article" date="2019" name="Sci. Rep.">
        <title>Sulfobacillus thermotolerans: new insights into resistance and metabolic capacities of acidophilic chemolithotrophs.</title>
        <authorList>
            <person name="Panyushkina A.E."/>
            <person name="Babenko V.V."/>
            <person name="Nikitina A.S."/>
            <person name="Selezneva O.V."/>
            <person name="Tsaplina I.A."/>
            <person name="Letarova M.A."/>
            <person name="Kostryukova E.S."/>
            <person name="Letarov A.V."/>
        </authorList>
    </citation>
    <scope>NUCLEOTIDE SEQUENCE [LARGE SCALE GENOMIC DNA]</scope>
    <source>
        <strain evidence="1 2">Kr1</strain>
    </source>
</reference>
<organism evidence="1 2">
    <name type="scientific">Sulfobacillus thermotolerans</name>
    <dbReference type="NCBI Taxonomy" id="338644"/>
    <lineage>
        <taxon>Bacteria</taxon>
        <taxon>Bacillati</taxon>
        <taxon>Bacillota</taxon>
        <taxon>Clostridia</taxon>
        <taxon>Eubacteriales</taxon>
        <taxon>Clostridiales Family XVII. Incertae Sedis</taxon>
        <taxon>Sulfobacillus</taxon>
    </lineage>
</organism>
<evidence type="ECO:0008006" key="3">
    <source>
        <dbReference type="Google" id="ProtNLM"/>
    </source>
</evidence>
<dbReference type="Pfam" id="PF06240">
    <property type="entry name" value="COXG"/>
    <property type="match status" value="1"/>
</dbReference>
<gene>
    <name evidence="1" type="ORF">BXT84_09840</name>
</gene>
<accession>A0ABM6RSC7</accession>
<dbReference type="EMBL" id="CP019454">
    <property type="protein sequence ID" value="AUW94212.1"/>
    <property type="molecule type" value="Genomic_DNA"/>
</dbReference>
<sequence>MEIDNHKVIDATAETTFGLLMDPAVLVEAMPGLKRMTPEGDNIYHVEMELGIPGFKGKYAGTMQIDQIKAPVFYHLHLSGNGPAGTIEMDLRITLTASGNGQQTDLHYEGEGQFGSPSSGVAQKVLSGASSVILGQFFSEISKRAHKIDG</sequence>
<evidence type="ECO:0000313" key="2">
    <source>
        <dbReference type="Proteomes" id="UP000325292"/>
    </source>
</evidence>
<name>A0ABM6RSC7_9FIRM</name>
<dbReference type="InterPro" id="IPR010419">
    <property type="entry name" value="CO_DH_gsu"/>
</dbReference>
<proteinExistence type="predicted"/>
<dbReference type="PANTHER" id="PTHR38588">
    <property type="entry name" value="BLL0334 PROTEIN"/>
    <property type="match status" value="1"/>
</dbReference>
<dbReference type="Proteomes" id="UP000325292">
    <property type="component" value="Chromosome"/>
</dbReference>
<keyword evidence="2" id="KW-1185">Reference proteome</keyword>